<accession>A0AAD6ZUF8</accession>
<organism evidence="2 3">
    <name type="scientific">Mycena albidolilacea</name>
    <dbReference type="NCBI Taxonomy" id="1033008"/>
    <lineage>
        <taxon>Eukaryota</taxon>
        <taxon>Fungi</taxon>
        <taxon>Dikarya</taxon>
        <taxon>Basidiomycota</taxon>
        <taxon>Agaricomycotina</taxon>
        <taxon>Agaricomycetes</taxon>
        <taxon>Agaricomycetidae</taxon>
        <taxon>Agaricales</taxon>
        <taxon>Marasmiineae</taxon>
        <taxon>Mycenaceae</taxon>
        <taxon>Mycena</taxon>
    </lineage>
</organism>
<proteinExistence type="predicted"/>
<evidence type="ECO:0000256" key="1">
    <source>
        <dbReference type="SAM" id="MobiDB-lite"/>
    </source>
</evidence>
<evidence type="ECO:0000313" key="3">
    <source>
        <dbReference type="Proteomes" id="UP001218218"/>
    </source>
</evidence>
<name>A0AAD6ZUF8_9AGAR</name>
<dbReference type="AlphaFoldDB" id="A0AAD6ZUF8"/>
<dbReference type="EMBL" id="JARIHO010000029">
    <property type="protein sequence ID" value="KAJ7337613.1"/>
    <property type="molecule type" value="Genomic_DNA"/>
</dbReference>
<keyword evidence="3" id="KW-1185">Reference proteome</keyword>
<protein>
    <submittedName>
        <fullName evidence="2">Uncharacterized protein</fullName>
    </submittedName>
</protein>
<sequence>MVVLGKASLKYDAIEGADTPGYFVPSKDPRIVRHQFGDHLLRYNPKLGEAARYMFPDLSQEYAATRPNTPVPSLIAEIADEMEEDGEELDKENKKYSGQAGPGVAHVPSISRSLPLLNALSLEDDTLPLVRWFPSEGWASFLEFRLRPMIYFVYAAVTHDFNLVGVKGVSGWDGFYSTALVISHWYCSEVADPGAEIGTLIPTELDYPAFDKHGQLLIPDQLIWSEQHIKLWILPKGPMHYFWVLPHIATAIF</sequence>
<reference evidence="2" key="1">
    <citation type="submission" date="2023-03" db="EMBL/GenBank/DDBJ databases">
        <title>Massive genome expansion in bonnet fungi (Mycena s.s.) driven by repeated elements and novel gene families across ecological guilds.</title>
        <authorList>
            <consortium name="Lawrence Berkeley National Laboratory"/>
            <person name="Harder C.B."/>
            <person name="Miyauchi S."/>
            <person name="Viragh M."/>
            <person name="Kuo A."/>
            <person name="Thoen E."/>
            <person name="Andreopoulos B."/>
            <person name="Lu D."/>
            <person name="Skrede I."/>
            <person name="Drula E."/>
            <person name="Henrissat B."/>
            <person name="Morin E."/>
            <person name="Kohler A."/>
            <person name="Barry K."/>
            <person name="LaButti K."/>
            <person name="Morin E."/>
            <person name="Salamov A."/>
            <person name="Lipzen A."/>
            <person name="Mereny Z."/>
            <person name="Hegedus B."/>
            <person name="Baldrian P."/>
            <person name="Stursova M."/>
            <person name="Weitz H."/>
            <person name="Taylor A."/>
            <person name="Grigoriev I.V."/>
            <person name="Nagy L.G."/>
            <person name="Martin F."/>
            <person name="Kauserud H."/>
        </authorList>
    </citation>
    <scope>NUCLEOTIDE SEQUENCE</scope>
    <source>
        <strain evidence="2">CBHHK002</strain>
    </source>
</reference>
<feature type="region of interest" description="Disordered" evidence="1">
    <location>
        <begin position="83"/>
        <end position="102"/>
    </location>
</feature>
<comment type="caution">
    <text evidence="2">The sequence shown here is derived from an EMBL/GenBank/DDBJ whole genome shotgun (WGS) entry which is preliminary data.</text>
</comment>
<evidence type="ECO:0000313" key="2">
    <source>
        <dbReference type="EMBL" id="KAJ7337613.1"/>
    </source>
</evidence>
<dbReference type="Proteomes" id="UP001218218">
    <property type="component" value="Unassembled WGS sequence"/>
</dbReference>
<gene>
    <name evidence="2" type="ORF">DFH08DRAFT_812936</name>
</gene>